<dbReference type="GO" id="GO:0000184">
    <property type="term" value="P:nuclear-transcribed mRNA catabolic process, nonsense-mediated decay"/>
    <property type="evidence" value="ECO:0007669"/>
    <property type="project" value="TreeGrafter"/>
</dbReference>
<feature type="non-terminal residue" evidence="1">
    <location>
        <position position="158"/>
    </location>
</feature>
<proteinExistence type="predicted"/>
<dbReference type="EMBL" id="JABANO010025062">
    <property type="protein sequence ID" value="KAF4720864.1"/>
    <property type="molecule type" value="Genomic_DNA"/>
</dbReference>
<evidence type="ECO:0000313" key="2">
    <source>
        <dbReference type="Proteomes" id="UP000553632"/>
    </source>
</evidence>
<dbReference type="InterPro" id="IPR016024">
    <property type="entry name" value="ARM-type_fold"/>
</dbReference>
<accession>A0A7J6RJA6</accession>
<dbReference type="SUPFAM" id="SSF48371">
    <property type="entry name" value="ARM repeat"/>
    <property type="match status" value="1"/>
</dbReference>
<dbReference type="PANTHER" id="PTHR12412">
    <property type="entry name" value="CAP BINDING PROTEIN"/>
    <property type="match status" value="1"/>
</dbReference>
<reference evidence="1 2" key="1">
    <citation type="submission" date="2020-04" db="EMBL/GenBank/DDBJ databases">
        <title>Perkinsus olseni comparative genomics.</title>
        <authorList>
            <person name="Bogema D.R."/>
        </authorList>
    </citation>
    <scope>NUCLEOTIDE SEQUENCE [LARGE SCALE GENOMIC DNA]</scope>
    <source>
        <strain evidence="1 2">ATCC PRA-207</strain>
    </source>
</reference>
<dbReference type="GO" id="GO:0000339">
    <property type="term" value="F:RNA cap binding"/>
    <property type="evidence" value="ECO:0007669"/>
    <property type="project" value="InterPro"/>
</dbReference>
<name>A0A7J6RJA6_PEROL</name>
<feature type="non-terminal residue" evidence="1">
    <location>
        <position position="1"/>
    </location>
</feature>
<organism evidence="1 2">
    <name type="scientific">Perkinsus olseni</name>
    <name type="common">Perkinsus atlanticus</name>
    <dbReference type="NCBI Taxonomy" id="32597"/>
    <lineage>
        <taxon>Eukaryota</taxon>
        <taxon>Sar</taxon>
        <taxon>Alveolata</taxon>
        <taxon>Perkinsozoa</taxon>
        <taxon>Perkinsea</taxon>
        <taxon>Perkinsida</taxon>
        <taxon>Perkinsidae</taxon>
        <taxon>Perkinsus</taxon>
    </lineage>
</organism>
<dbReference type="GO" id="GO:0006406">
    <property type="term" value="P:mRNA export from nucleus"/>
    <property type="evidence" value="ECO:0007669"/>
    <property type="project" value="InterPro"/>
</dbReference>
<dbReference type="InterPro" id="IPR027159">
    <property type="entry name" value="CBP80"/>
</dbReference>
<dbReference type="GO" id="GO:0005634">
    <property type="term" value="C:nucleus"/>
    <property type="evidence" value="ECO:0007669"/>
    <property type="project" value="TreeGrafter"/>
</dbReference>
<dbReference type="Gene3D" id="1.25.40.180">
    <property type="match status" value="1"/>
</dbReference>
<dbReference type="PANTHER" id="PTHR12412:SF2">
    <property type="entry name" value="NUCLEAR CAP-BINDING PROTEIN SUBUNIT 1"/>
    <property type="match status" value="1"/>
</dbReference>
<sequence>LKGLSIGLEEDIVPHKQVMQDTVMECVTYLPQKTSVYAAWLGLLVRPHRVFVTELVDRAAELLGDCSSVLAMKILMRFLVELANCRCVLSDSVLAVIQELVELRNSEEVHNKEMPVYAALHGLLVISPALYKDNKEAVDAIIGIAEEMKKGRAERRSK</sequence>
<dbReference type="AlphaFoldDB" id="A0A7J6RJA6"/>
<comment type="caution">
    <text evidence="1">The sequence shown here is derived from an EMBL/GenBank/DDBJ whole genome shotgun (WGS) entry which is preliminary data.</text>
</comment>
<protein>
    <submittedName>
        <fullName evidence="1">Uncharacterized protein</fullName>
    </submittedName>
</protein>
<dbReference type="GO" id="GO:0003729">
    <property type="term" value="F:mRNA binding"/>
    <property type="evidence" value="ECO:0007669"/>
    <property type="project" value="TreeGrafter"/>
</dbReference>
<dbReference type="GO" id="GO:0005846">
    <property type="term" value="C:nuclear cap binding complex"/>
    <property type="evidence" value="ECO:0007669"/>
    <property type="project" value="InterPro"/>
</dbReference>
<gene>
    <name evidence="1" type="ORF">FOZ63_019894</name>
</gene>
<dbReference type="Proteomes" id="UP000553632">
    <property type="component" value="Unassembled WGS sequence"/>
</dbReference>
<evidence type="ECO:0000313" key="1">
    <source>
        <dbReference type="EMBL" id="KAF4720864.1"/>
    </source>
</evidence>
<keyword evidence="2" id="KW-1185">Reference proteome</keyword>